<dbReference type="EMBL" id="QOVL01000025">
    <property type="protein sequence ID" value="RXG24197.1"/>
    <property type="molecule type" value="Genomic_DNA"/>
</dbReference>
<comment type="caution">
    <text evidence="1">The sequence shown here is derived from an EMBL/GenBank/DDBJ whole genome shotgun (WGS) entry which is preliminary data.</text>
</comment>
<organism evidence="1 2">
    <name type="scientific">Leeuwenhoekiella marinoflava</name>
    <dbReference type="NCBI Taxonomy" id="988"/>
    <lineage>
        <taxon>Bacteria</taxon>
        <taxon>Pseudomonadati</taxon>
        <taxon>Bacteroidota</taxon>
        <taxon>Flavobacteriia</taxon>
        <taxon>Flavobacteriales</taxon>
        <taxon>Flavobacteriaceae</taxon>
        <taxon>Leeuwenhoekiella</taxon>
    </lineage>
</organism>
<proteinExistence type="predicted"/>
<dbReference type="Proteomes" id="UP000290608">
    <property type="component" value="Unassembled WGS sequence"/>
</dbReference>
<evidence type="ECO:0000313" key="1">
    <source>
        <dbReference type="EMBL" id="RXG24197.1"/>
    </source>
</evidence>
<gene>
    <name evidence="1" type="ORF">DSL99_3714</name>
</gene>
<dbReference type="AlphaFoldDB" id="A0A4Q0PBS8"/>
<name>A0A4Q0PBS8_9FLAO</name>
<accession>A0A4Q0PBS8</accession>
<evidence type="ECO:0000313" key="2">
    <source>
        <dbReference type="Proteomes" id="UP000290608"/>
    </source>
</evidence>
<protein>
    <submittedName>
        <fullName evidence="1">Uncharacterized protein</fullName>
    </submittedName>
</protein>
<reference evidence="1 2" key="1">
    <citation type="submission" date="2018-07" db="EMBL/GenBank/DDBJ databases">
        <title>Leeuwenhoekiella genomics.</title>
        <authorList>
            <person name="Tahon G."/>
            <person name="Willems A."/>
        </authorList>
    </citation>
    <scope>NUCLEOTIDE SEQUENCE [LARGE SCALE GENOMIC DNA]</scope>
    <source>
        <strain evidence="1 2">LMG 1345</strain>
    </source>
</reference>
<sequence>MFLYRGILFFIEVQRKEILKQISNKPEDDYYRQNNPNG</sequence>